<keyword evidence="2" id="KW-1133">Transmembrane helix</keyword>
<evidence type="ECO:0000256" key="1">
    <source>
        <dbReference type="SAM" id="MobiDB-lite"/>
    </source>
</evidence>
<proteinExistence type="predicted"/>
<reference evidence="3 4" key="1">
    <citation type="journal article" date="2015" name="Genome Biol. Evol.">
        <title>Comparative Genomics of a Bacterivorous Green Alga Reveals Evolutionary Causalities and Consequences of Phago-Mixotrophic Mode of Nutrition.</title>
        <authorList>
            <person name="Burns J.A."/>
            <person name="Paasch A."/>
            <person name="Narechania A."/>
            <person name="Kim E."/>
        </authorList>
    </citation>
    <scope>NUCLEOTIDE SEQUENCE [LARGE SCALE GENOMIC DNA]</scope>
    <source>
        <strain evidence="3 4">PLY_AMNH</strain>
    </source>
</reference>
<gene>
    <name evidence="3" type="ORF">CYMTET_21084</name>
</gene>
<feature type="transmembrane region" description="Helical" evidence="2">
    <location>
        <begin position="153"/>
        <end position="174"/>
    </location>
</feature>
<feature type="compositionally biased region" description="Pro residues" evidence="1">
    <location>
        <begin position="113"/>
        <end position="133"/>
    </location>
</feature>
<accession>A0AAE0G321</accession>
<comment type="caution">
    <text evidence="3">The sequence shown here is derived from an EMBL/GenBank/DDBJ whole genome shotgun (WGS) entry which is preliminary data.</text>
</comment>
<dbReference type="EMBL" id="LGRX02010346">
    <property type="protein sequence ID" value="KAK3270522.1"/>
    <property type="molecule type" value="Genomic_DNA"/>
</dbReference>
<dbReference type="AlphaFoldDB" id="A0AAE0G321"/>
<protein>
    <submittedName>
        <fullName evidence="3">Uncharacterized protein</fullName>
    </submittedName>
</protein>
<keyword evidence="2" id="KW-0472">Membrane</keyword>
<feature type="region of interest" description="Disordered" evidence="1">
    <location>
        <begin position="1"/>
        <end position="28"/>
    </location>
</feature>
<evidence type="ECO:0000313" key="3">
    <source>
        <dbReference type="EMBL" id="KAK3270522.1"/>
    </source>
</evidence>
<feature type="compositionally biased region" description="Low complexity" evidence="1">
    <location>
        <begin position="94"/>
        <end position="112"/>
    </location>
</feature>
<sequence length="228" mass="23931">MQRGRPQFVAAPISARDDAPDPDAGFSWPQLASGASLVCRPLYCITPPVPPTPPSPPSPPPALPSITTPITIPTAFAPIFQSHPQRPHFPPSSRPSSASTIPTTTFPTSTSPFPTPPNPPPPRPPPPSPPPPRTNQGSTASEEDDEELTEQPWFIAVVVITSLVAISPGMLLAYKVVTAKAEAAGPLSAQRAARETSEQAAKERSGVTSNADDRVSTPVIKPAQAAWI</sequence>
<dbReference type="Proteomes" id="UP001190700">
    <property type="component" value="Unassembled WGS sequence"/>
</dbReference>
<evidence type="ECO:0000256" key="2">
    <source>
        <dbReference type="SAM" id="Phobius"/>
    </source>
</evidence>
<evidence type="ECO:0000313" key="4">
    <source>
        <dbReference type="Proteomes" id="UP001190700"/>
    </source>
</evidence>
<feature type="compositionally biased region" description="Basic and acidic residues" evidence="1">
    <location>
        <begin position="192"/>
        <end position="215"/>
    </location>
</feature>
<feature type="region of interest" description="Disordered" evidence="1">
    <location>
        <begin position="186"/>
        <end position="228"/>
    </location>
</feature>
<keyword evidence="2" id="KW-0812">Transmembrane</keyword>
<feature type="region of interest" description="Disordered" evidence="1">
    <location>
        <begin position="81"/>
        <end position="148"/>
    </location>
</feature>
<keyword evidence="4" id="KW-1185">Reference proteome</keyword>
<organism evidence="3 4">
    <name type="scientific">Cymbomonas tetramitiformis</name>
    <dbReference type="NCBI Taxonomy" id="36881"/>
    <lineage>
        <taxon>Eukaryota</taxon>
        <taxon>Viridiplantae</taxon>
        <taxon>Chlorophyta</taxon>
        <taxon>Pyramimonadophyceae</taxon>
        <taxon>Pyramimonadales</taxon>
        <taxon>Pyramimonadaceae</taxon>
        <taxon>Cymbomonas</taxon>
    </lineage>
</organism>
<name>A0AAE0G321_9CHLO</name>
<dbReference type="PRINTS" id="PR01217">
    <property type="entry name" value="PRICHEXTENSN"/>
</dbReference>